<dbReference type="SUPFAM" id="SSF47616">
    <property type="entry name" value="GST C-terminal domain-like"/>
    <property type="match status" value="1"/>
</dbReference>
<dbReference type="PANTHER" id="PTHR32419">
    <property type="entry name" value="GLUTATHIONYL-HYDROQUINONE REDUCTASE"/>
    <property type="match status" value="1"/>
</dbReference>
<dbReference type="SFLD" id="SFLDG01206">
    <property type="entry name" value="Xi.1"/>
    <property type="match status" value="1"/>
</dbReference>
<feature type="binding site" evidence="2">
    <location>
        <position position="96"/>
    </location>
    <ligand>
        <name>glutathione</name>
        <dbReference type="ChEBI" id="CHEBI:57925"/>
    </ligand>
</feature>
<reference evidence="6" key="1">
    <citation type="journal article" date="2014" name="Sci. Data">
        <title>Genomes of diverse isolates of the marine cyanobacterium Prochlorococcus.</title>
        <authorList>
            <person name="Biller S."/>
            <person name="Berube P."/>
            <person name="Thompson J."/>
            <person name="Kelly L."/>
            <person name="Roggensack S."/>
            <person name="Awad L."/>
            <person name="Roache-Johnson K."/>
            <person name="Ding H."/>
            <person name="Giovannoni S.J."/>
            <person name="Moore L.R."/>
            <person name="Chisholm S.W."/>
        </authorList>
    </citation>
    <scope>NUCLEOTIDE SEQUENCE [LARGE SCALE GENOMIC DNA]</scope>
    <source>
        <strain evidence="6">MIT 9201</strain>
    </source>
</reference>
<dbReference type="Proteomes" id="UP000030355">
    <property type="component" value="Unassembled WGS sequence"/>
</dbReference>
<dbReference type="STRING" id="93057.EU95_1775"/>
<dbReference type="PANTHER" id="PTHR32419:SF6">
    <property type="entry name" value="GLUTATHIONE S-TRANSFERASE OMEGA-LIKE 1-RELATED"/>
    <property type="match status" value="1"/>
</dbReference>
<dbReference type="PROSITE" id="PS50405">
    <property type="entry name" value="GST_CTER"/>
    <property type="match status" value="1"/>
</dbReference>
<dbReference type="InterPro" id="IPR016639">
    <property type="entry name" value="GST_Omega/GSH"/>
</dbReference>
<feature type="site" description="Lowers pKa of active site Cys" evidence="3">
    <location>
        <position position="287"/>
    </location>
</feature>
<accession>A0A0A2A237</accession>
<evidence type="ECO:0000259" key="4">
    <source>
        <dbReference type="PROSITE" id="PS50405"/>
    </source>
</evidence>
<evidence type="ECO:0000313" key="5">
    <source>
        <dbReference type="EMBL" id="KGF94559.1"/>
    </source>
</evidence>
<comment type="caution">
    <text evidence="5">The sequence shown here is derived from an EMBL/GenBank/DDBJ whole genome shotgun (WGS) entry which is preliminary data.</text>
</comment>
<dbReference type="OrthoDB" id="9769158at2"/>
<dbReference type="RefSeq" id="WP_032522857.1">
    <property type="nucleotide sequence ID" value="NZ_CP138977.1"/>
</dbReference>
<evidence type="ECO:0000256" key="3">
    <source>
        <dbReference type="PIRSR" id="PIRSR015753-3"/>
    </source>
</evidence>
<dbReference type="Gene3D" id="1.20.1050.10">
    <property type="match status" value="1"/>
</dbReference>
<feature type="domain" description="GST C-terminal" evidence="4">
    <location>
        <begin position="154"/>
        <end position="287"/>
    </location>
</feature>
<protein>
    <submittedName>
        <fullName evidence="5">Glutathione S-transferase</fullName>
    </submittedName>
</protein>
<dbReference type="InterPro" id="IPR040079">
    <property type="entry name" value="Glutathione_S-Trfase"/>
</dbReference>
<feature type="active site" description="Nucleophile" evidence="1">
    <location>
        <position position="63"/>
    </location>
</feature>
<keyword evidence="5" id="KW-0808">Transferase</keyword>
<dbReference type="GO" id="GO:0004364">
    <property type="term" value="F:glutathione transferase activity"/>
    <property type="evidence" value="ECO:0007669"/>
    <property type="project" value="InterPro"/>
</dbReference>
<name>A0A0A2A237_PROMR</name>
<evidence type="ECO:0000313" key="6">
    <source>
        <dbReference type="Proteomes" id="UP000030355"/>
    </source>
</evidence>
<dbReference type="AlphaFoldDB" id="A0A0A2A237"/>
<dbReference type="eggNOG" id="COG0435">
    <property type="taxonomic scope" value="Bacteria"/>
</dbReference>
<dbReference type="EMBL" id="JNAL01000018">
    <property type="protein sequence ID" value="KGF94559.1"/>
    <property type="molecule type" value="Genomic_DNA"/>
</dbReference>
<dbReference type="CDD" id="cd03190">
    <property type="entry name" value="GST_C_Omega_like"/>
    <property type="match status" value="1"/>
</dbReference>
<feature type="site" description="Lowers pKa of active site Cys" evidence="3">
    <location>
        <position position="244"/>
    </location>
</feature>
<evidence type="ECO:0000256" key="2">
    <source>
        <dbReference type="PIRSR" id="PIRSR015753-2"/>
    </source>
</evidence>
<dbReference type="PIRSF" id="PIRSF015753">
    <property type="entry name" value="GST"/>
    <property type="match status" value="1"/>
</dbReference>
<dbReference type="SFLD" id="SFLDS00019">
    <property type="entry name" value="Glutathione_Transferase_(cytos"/>
    <property type="match status" value="1"/>
</dbReference>
<dbReference type="InterPro" id="IPR047047">
    <property type="entry name" value="GST_Omega-like_C"/>
</dbReference>
<dbReference type="InterPro" id="IPR036282">
    <property type="entry name" value="Glutathione-S-Trfase_C_sf"/>
</dbReference>
<sequence>MQNKYLIKASRKFWFWFWTQLMNGFAPSDLHGNYKRPKGITINSKYDINNENGQIYLLVGHSCPWCQRTLLVHEIKDLFKKVNVIFLKADIEHGEWIFNTKIKGCIRLSELYKKANKKIIFRATLPLLISFVKDEVNILSNESSQIIKLLNSIKSESKYQALSIKDSNQKFLDLINNSINDGVYKCGFARNQSAYEKASKNLFAALNEIENLLQKNKGDWIFGEELTYADIYLFPTLIRWELIYSKLFKCTEQELSSFEKIIEWRLKFFKLSNVNRTCFDNEWKKDYYKVLFPLNPNQITPVLPSLKEIMKLDTLNK</sequence>
<proteinExistence type="predicted"/>
<gene>
    <name evidence="5" type="ORF">EU95_1775</name>
</gene>
<feature type="active site" description="Proton donor/acceptor" evidence="1">
    <location>
        <position position="184"/>
    </location>
</feature>
<dbReference type="GO" id="GO:0005737">
    <property type="term" value="C:cytoplasm"/>
    <property type="evidence" value="ECO:0007669"/>
    <property type="project" value="TreeGrafter"/>
</dbReference>
<evidence type="ECO:0000256" key="1">
    <source>
        <dbReference type="PIRSR" id="PIRSR015753-1"/>
    </source>
</evidence>
<dbReference type="InterPro" id="IPR010987">
    <property type="entry name" value="Glutathione-S-Trfase_C-like"/>
</dbReference>
<dbReference type="Pfam" id="PF13410">
    <property type="entry name" value="GST_C_2"/>
    <property type="match status" value="1"/>
</dbReference>
<feature type="binding site" evidence="2">
    <location>
        <begin position="142"/>
        <end position="143"/>
    </location>
    <ligand>
        <name>glutathione</name>
        <dbReference type="ChEBI" id="CHEBI:57925"/>
    </ligand>
</feature>
<dbReference type="SFLD" id="SFLDG01148">
    <property type="entry name" value="Xi_(cytGST)"/>
    <property type="match status" value="1"/>
</dbReference>
<organism evidence="5 6">
    <name type="scientific">Prochlorococcus marinus str. MIT 9201</name>
    <dbReference type="NCBI Taxonomy" id="93057"/>
    <lineage>
        <taxon>Bacteria</taxon>
        <taxon>Bacillati</taxon>
        <taxon>Cyanobacteriota</taxon>
        <taxon>Cyanophyceae</taxon>
        <taxon>Synechococcales</taxon>
        <taxon>Prochlorococcaceae</taxon>
        <taxon>Prochlorococcus</taxon>
    </lineage>
</organism>
<dbReference type="Gene3D" id="3.40.30.10">
    <property type="entry name" value="Glutaredoxin"/>
    <property type="match status" value="1"/>
</dbReference>